<evidence type="ECO:0000313" key="3">
    <source>
        <dbReference type="EMBL" id="MBH0229353.1"/>
    </source>
</evidence>
<dbReference type="GO" id="GO:0008967">
    <property type="term" value="F:phosphoglycolate phosphatase activity"/>
    <property type="evidence" value="ECO:0007669"/>
    <property type="project" value="TreeGrafter"/>
</dbReference>
<dbReference type="InterPro" id="IPR050155">
    <property type="entry name" value="HAD-like_hydrolase_sf"/>
</dbReference>
<name>A0A931HTX7_9BACI</name>
<evidence type="ECO:0000313" key="4">
    <source>
        <dbReference type="Proteomes" id="UP000614490"/>
    </source>
</evidence>
<dbReference type="SFLD" id="SFLDS00003">
    <property type="entry name" value="Haloacid_Dehalogenase"/>
    <property type="match status" value="1"/>
</dbReference>
<dbReference type="InterPro" id="IPR023198">
    <property type="entry name" value="PGP-like_dom2"/>
</dbReference>
<organism evidence="3 4">
    <name type="scientific">Halobacillus yeomjeoni</name>
    <dbReference type="NCBI Taxonomy" id="311194"/>
    <lineage>
        <taxon>Bacteria</taxon>
        <taxon>Bacillati</taxon>
        <taxon>Bacillota</taxon>
        <taxon>Bacilli</taxon>
        <taxon>Bacillales</taxon>
        <taxon>Bacillaceae</taxon>
        <taxon>Halobacillus</taxon>
    </lineage>
</organism>
<dbReference type="EMBL" id="JADZSC010000001">
    <property type="protein sequence ID" value="MBH0229353.1"/>
    <property type="molecule type" value="Genomic_DNA"/>
</dbReference>
<dbReference type="GO" id="GO:0005829">
    <property type="term" value="C:cytosol"/>
    <property type="evidence" value="ECO:0007669"/>
    <property type="project" value="TreeGrafter"/>
</dbReference>
<evidence type="ECO:0000256" key="2">
    <source>
        <dbReference type="ARBA" id="ARBA00022842"/>
    </source>
</evidence>
<dbReference type="PANTHER" id="PTHR43434:SF1">
    <property type="entry name" value="PHOSPHOGLYCOLATE PHOSPHATASE"/>
    <property type="match status" value="1"/>
</dbReference>
<dbReference type="SUPFAM" id="SSF56784">
    <property type="entry name" value="HAD-like"/>
    <property type="match status" value="1"/>
</dbReference>
<evidence type="ECO:0000256" key="1">
    <source>
        <dbReference type="ARBA" id="ARBA00022801"/>
    </source>
</evidence>
<dbReference type="Gene3D" id="3.40.50.1000">
    <property type="entry name" value="HAD superfamily/HAD-like"/>
    <property type="match status" value="1"/>
</dbReference>
<protein>
    <submittedName>
        <fullName evidence="3">HAD hydrolase-like protein</fullName>
    </submittedName>
</protein>
<dbReference type="RefSeq" id="WP_197315970.1">
    <property type="nucleotide sequence ID" value="NZ_JADZSC010000001.1"/>
</dbReference>
<dbReference type="Gene3D" id="1.10.150.240">
    <property type="entry name" value="Putative phosphatase, domain 2"/>
    <property type="match status" value="1"/>
</dbReference>
<dbReference type="InterPro" id="IPR036412">
    <property type="entry name" value="HAD-like_sf"/>
</dbReference>
<sequence length="223" mass="25462">MTKAIIFDMDGTLFQTAKILEVSLDDTFGDLRKRGLWNAETPLQQYREIMGVPLPEVWETLLSEFTLEQKAQVDSYFLDSLVTNIKEGKGELYPYVTEVFTHLKANQFDIYIASNGLKKYLDAIVEYYQLDRWVSETYSIEQIDSLNKTDLVKEIAENHNITEGAVVGDRLSDILAAKANGFKAIGCHFDFAKEEELSQADVVIHDLNELTFLFNGSKRIVSW</sequence>
<keyword evidence="4" id="KW-1185">Reference proteome</keyword>
<keyword evidence="1 3" id="KW-0378">Hydrolase</keyword>
<dbReference type="Proteomes" id="UP000614490">
    <property type="component" value="Unassembled WGS sequence"/>
</dbReference>
<dbReference type="AlphaFoldDB" id="A0A931HTX7"/>
<comment type="caution">
    <text evidence="3">The sequence shown here is derived from an EMBL/GenBank/DDBJ whole genome shotgun (WGS) entry which is preliminary data.</text>
</comment>
<reference evidence="3 4" key="1">
    <citation type="journal article" date="2005" name="Int. J. Syst. Evol. Microbiol.">
        <title>Halobacillus yeomjeoni sp. nov., isolated from a marine solar saltern in Korea.</title>
        <authorList>
            <person name="Yoon J.H."/>
            <person name="Kang S.J."/>
            <person name="Lee C.H."/>
            <person name="Oh H.W."/>
            <person name="Oh T.K."/>
        </authorList>
    </citation>
    <scope>NUCLEOTIDE SEQUENCE [LARGE SCALE GENOMIC DNA]</scope>
    <source>
        <strain evidence="3 4">KCTC 3957</strain>
    </source>
</reference>
<gene>
    <name evidence="3" type="ORF">H0267_03915</name>
</gene>
<dbReference type="SFLD" id="SFLDG01129">
    <property type="entry name" value="C1.5:_HAD__Beta-PGM__Phosphata"/>
    <property type="match status" value="1"/>
</dbReference>
<dbReference type="Pfam" id="PF00702">
    <property type="entry name" value="Hydrolase"/>
    <property type="match status" value="1"/>
</dbReference>
<keyword evidence="2" id="KW-0460">Magnesium</keyword>
<proteinExistence type="predicted"/>
<dbReference type="PANTHER" id="PTHR43434">
    <property type="entry name" value="PHOSPHOGLYCOLATE PHOSPHATASE"/>
    <property type="match status" value="1"/>
</dbReference>
<accession>A0A931HTX7</accession>
<dbReference type="GO" id="GO:0006281">
    <property type="term" value="P:DNA repair"/>
    <property type="evidence" value="ECO:0007669"/>
    <property type="project" value="TreeGrafter"/>
</dbReference>
<dbReference type="InterPro" id="IPR023214">
    <property type="entry name" value="HAD_sf"/>
</dbReference>